<dbReference type="InterPro" id="IPR032710">
    <property type="entry name" value="NTF2-like_dom_sf"/>
</dbReference>
<comment type="caution">
    <text evidence="2">The sequence shown here is derived from an EMBL/GenBank/DDBJ whole genome shotgun (WGS) entry which is preliminary data.</text>
</comment>
<dbReference type="PANTHER" id="PTHR34491">
    <property type="entry name" value="A-TYPE INCLUSION PROTEIN, PUTATIVE-RELATED"/>
    <property type="match status" value="1"/>
</dbReference>
<evidence type="ECO:0000313" key="2">
    <source>
        <dbReference type="EMBL" id="KAL0253052.1"/>
    </source>
</evidence>
<dbReference type="RefSeq" id="XP_066627696.1">
    <property type="nucleotide sequence ID" value="XM_066781884.1"/>
</dbReference>
<feature type="compositionally biased region" description="Basic residues" evidence="1">
    <location>
        <begin position="408"/>
        <end position="419"/>
    </location>
</feature>
<dbReference type="EMBL" id="JAJVCZ030000013">
    <property type="protein sequence ID" value="KAL0253052.1"/>
    <property type="molecule type" value="Genomic_DNA"/>
</dbReference>
<feature type="compositionally biased region" description="Acidic residues" evidence="1">
    <location>
        <begin position="956"/>
        <end position="967"/>
    </location>
</feature>
<feature type="compositionally biased region" description="Basic and acidic residues" evidence="1">
    <location>
        <begin position="853"/>
        <end position="865"/>
    </location>
</feature>
<feature type="region of interest" description="Disordered" evidence="1">
    <location>
        <begin position="774"/>
        <end position="801"/>
    </location>
</feature>
<name>A0ABR3BXD4_9PEZI</name>
<feature type="compositionally biased region" description="Polar residues" evidence="1">
    <location>
        <begin position="888"/>
        <end position="926"/>
    </location>
</feature>
<feature type="compositionally biased region" description="Basic and acidic residues" evidence="1">
    <location>
        <begin position="725"/>
        <end position="741"/>
    </location>
</feature>
<feature type="compositionally biased region" description="Low complexity" evidence="1">
    <location>
        <begin position="427"/>
        <end position="437"/>
    </location>
</feature>
<feature type="compositionally biased region" description="Basic and acidic residues" evidence="1">
    <location>
        <begin position="816"/>
        <end position="827"/>
    </location>
</feature>
<feature type="compositionally biased region" description="Low complexity" evidence="1">
    <location>
        <begin position="927"/>
        <end position="941"/>
    </location>
</feature>
<dbReference type="PANTHER" id="PTHR34491:SF153">
    <property type="entry name" value="COILED-COILS Y"/>
    <property type="match status" value="1"/>
</dbReference>
<keyword evidence="3" id="KW-1185">Reference proteome</keyword>
<feature type="region of interest" description="Disordered" evidence="1">
    <location>
        <begin position="569"/>
        <end position="592"/>
    </location>
</feature>
<feature type="compositionally biased region" description="Basic and acidic residues" evidence="1">
    <location>
        <begin position="482"/>
        <end position="499"/>
    </location>
</feature>
<feature type="region of interest" description="Disordered" evidence="1">
    <location>
        <begin position="725"/>
        <end position="744"/>
    </location>
</feature>
<dbReference type="Proteomes" id="UP001430584">
    <property type="component" value="Unassembled WGS sequence"/>
</dbReference>
<feature type="region of interest" description="Disordered" evidence="1">
    <location>
        <begin position="816"/>
        <end position="967"/>
    </location>
</feature>
<evidence type="ECO:0000313" key="3">
    <source>
        <dbReference type="Proteomes" id="UP001430584"/>
    </source>
</evidence>
<feature type="compositionally biased region" description="Basic and acidic residues" evidence="1">
    <location>
        <begin position="438"/>
        <end position="451"/>
    </location>
</feature>
<feature type="compositionally biased region" description="Low complexity" evidence="1">
    <location>
        <begin position="464"/>
        <end position="474"/>
    </location>
</feature>
<dbReference type="SUPFAM" id="SSF54427">
    <property type="entry name" value="NTF2-like"/>
    <property type="match status" value="1"/>
</dbReference>
<gene>
    <name evidence="2" type="ORF">SLS55_010502</name>
</gene>
<evidence type="ECO:0000256" key="1">
    <source>
        <dbReference type="SAM" id="MobiDB-lite"/>
    </source>
</evidence>
<dbReference type="Gene3D" id="3.10.450.50">
    <property type="match status" value="1"/>
</dbReference>
<feature type="compositionally biased region" description="Gly residues" evidence="1">
    <location>
        <begin position="872"/>
        <end position="881"/>
    </location>
</feature>
<dbReference type="GeneID" id="92014587"/>
<proteinExistence type="predicted"/>
<reference evidence="2 3" key="1">
    <citation type="submission" date="2024-02" db="EMBL/GenBank/DDBJ databases">
        <title>De novo assembly and annotation of 12 fungi associated with fruit tree decline syndrome in Ontario, Canada.</title>
        <authorList>
            <person name="Sulman M."/>
            <person name="Ellouze W."/>
            <person name="Ilyukhin E."/>
        </authorList>
    </citation>
    <scope>NUCLEOTIDE SEQUENCE [LARGE SCALE GENOMIC DNA]</scope>
    <source>
        <strain evidence="2 3">FDS-637</strain>
    </source>
</reference>
<feature type="region of interest" description="Disordered" evidence="1">
    <location>
        <begin position="407"/>
        <end position="554"/>
    </location>
</feature>
<feature type="region of interest" description="Disordered" evidence="1">
    <location>
        <begin position="627"/>
        <end position="666"/>
    </location>
</feature>
<accession>A0ABR3BXD4</accession>
<organism evidence="2 3">
    <name type="scientific">Diplodia seriata</name>
    <dbReference type="NCBI Taxonomy" id="420778"/>
    <lineage>
        <taxon>Eukaryota</taxon>
        <taxon>Fungi</taxon>
        <taxon>Dikarya</taxon>
        <taxon>Ascomycota</taxon>
        <taxon>Pezizomycotina</taxon>
        <taxon>Dothideomycetes</taxon>
        <taxon>Dothideomycetes incertae sedis</taxon>
        <taxon>Botryosphaeriales</taxon>
        <taxon>Botryosphaeriaceae</taxon>
        <taxon>Diplodia</taxon>
    </lineage>
</organism>
<sequence length="1019" mass="112050">MPEHSKSFLEPWTEHPDWVDLINEDEKKSLVHLIRCGLDLDQPCAPPGVHSGATVAHTLLFHCWKAEMPDYLARHLASNDAIGGRLLRILAESCHWKCFQSDKNVKAMSTFIENGVDKESRGQSWNQKLGPTPVWFWIGSLEKCSTRTKIEEALPSLAVLLEAGAHPNKKIETYPIENLLKQEWVHRFPETAIKVLEKLMSHFPDDMKPHPPWYKKPFFPITKNFEKFKLNVKAMAEFRDNTENRLSANSRNLLFRAAYIMSMKKFLASQFSANKDSRAHGKMLAALELSAAALKDLAREMVTTLCNKRDYDSPFIQQHVSPSFCATHLNKPSTTNRAEFITMLSTAMTKMPTFHAEIKDVVAEVDEESGKGKAWVFSRMSGFPDGKVQESVDMLEWQGDVAFEQLKKQKGKKGGAKKKDKAEAADPEASAAAAAADSKGDETPDEPKADADADAAAPDEEQQPADATADSPAPEGEEKQEEAESKDAGAEATEAEKPAESAAPTRPAHGRQPSISVQSKLRSDSFRRTSSAAAMGSPSALKSPGLPLSPGDDVQDIYRKQVLRIEELEKENKRLQTESQDAETRWKKTEDELEELREANNEVAELKAKADQVEAKSKEVDTLRTEMTSLQRQNAQLQSQTKQNRRVSSASPSNDDLASQLASKSSTIESLELEVSNLHAQLTQAATAAASQEDKLASLQDQLTKAEQAAAASAQELSDLKANLEKASESAAKEGDSRSSAETRIAQLEAELAAAQRAAADAAKRAETLEKKAETLATLHRESDARSQAKLREADKVEREAKELRARAQALADEVARLKHDASHGAEDGLDELEDEERQKLRARIQALEEENTDLRRGIWRDHRASLQPGMDEGGGGGGNGFDDVDLSSATSLSRGPSQSNRQRGSTATGGSSSLQDVINSGISAFTGSTPRRSSSNTTRGGPPPPRKQSGAAGLLDDDDDDDDDDFAFDEDAFRLAQEEEARKRIERVREVKRGLENFRGWRVDVVDMRVGMGGVVDL</sequence>
<protein>
    <submittedName>
        <fullName evidence="2">Uncharacterized protein</fullName>
    </submittedName>
</protein>